<keyword evidence="2" id="KW-0732">Signal</keyword>
<sequence length="366" mass="38038">MARFPRFTRPAPVFGLAALALASCGPDADGPPPPLVRSFVVAPGGAGVQRFTGVVRARTESALGFRVAGKISERLVDPGDRVKRGQPLMRLDHADFGLALSSAKATVDAARAQMVKTAADEKRSRRLATEGWVSVQAYDQIKAAADAAAAQFAAAEAQAGQIGNQAAYAELQADADGVVMEVPAEPGQVVGAGQTVVRLARDGAREAEVFLPEGAERMANADATAALYASRDAAFPAHLRELSAMADPATRTYRARYVLEGTGESAALGATVTVALQASLRGNDASFSVPLGALFDSGDGPSVWKIDPATRTVAAQPVLVTRMREESADIAFGLNEGDRIVALGAHLLKGGQRVRVGAERVADAVK</sequence>
<name>A0A512IR31_9HYPH</name>
<dbReference type="InterPro" id="IPR006143">
    <property type="entry name" value="RND_pump_MFP"/>
</dbReference>
<dbReference type="Proteomes" id="UP000321258">
    <property type="component" value="Unassembled WGS sequence"/>
</dbReference>
<evidence type="ECO:0000313" key="3">
    <source>
        <dbReference type="EMBL" id="GEP00172.1"/>
    </source>
</evidence>
<dbReference type="OrthoDB" id="9813967at2"/>
<dbReference type="Gene3D" id="1.10.287.470">
    <property type="entry name" value="Helix hairpin bin"/>
    <property type="match status" value="1"/>
</dbReference>
<reference evidence="3 4" key="1">
    <citation type="submission" date="2019-07" db="EMBL/GenBank/DDBJ databases">
        <title>Whole genome shotgun sequence of Methylobacterium haplocladii NBRC 107714.</title>
        <authorList>
            <person name="Hosoyama A."/>
            <person name="Uohara A."/>
            <person name="Ohji S."/>
            <person name="Ichikawa N."/>
        </authorList>
    </citation>
    <scope>NUCLEOTIDE SEQUENCE [LARGE SCALE GENOMIC DNA]</scope>
    <source>
        <strain evidence="3 4">NBRC 107714</strain>
    </source>
</reference>
<dbReference type="PANTHER" id="PTHR30469">
    <property type="entry name" value="MULTIDRUG RESISTANCE PROTEIN MDTA"/>
    <property type="match status" value="1"/>
</dbReference>
<keyword evidence="4" id="KW-1185">Reference proteome</keyword>
<dbReference type="Gene3D" id="2.40.50.100">
    <property type="match status" value="1"/>
</dbReference>
<evidence type="ECO:0000313" key="4">
    <source>
        <dbReference type="Proteomes" id="UP000321258"/>
    </source>
</evidence>
<gene>
    <name evidence="3" type="ORF">MHA02_25590</name>
</gene>
<evidence type="ECO:0000256" key="1">
    <source>
        <dbReference type="ARBA" id="ARBA00009477"/>
    </source>
</evidence>
<dbReference type="PANTHER" id="PTHR30469:SF18">
    <property type="entry name" value="RESISTANCE-NODULATION-CELL DIVISION (RND) EFFLUX MEMBRANE FUSION PROTEIN-RELATED"/>
    <property type="match status" value="1"/>
</dbReference>
<dbReference type="NCBIfam" id="TIGR01730">
    <property type="entry name" value="RND_mfp"/>
    <property type="match status" value="1"/>
</dbReference>
<accession>A0A512IR31</accession>
<dbReference type="GO" id="GO:1990281">
    <property type="term" value="C:efflux pump complex"/>
    <property type="evidence" value="ECO:0007669"/>
    <property type="project" value="TreeGrafter"/>
</dbReference>
<dbReference type="RefSeq" id="WP_147079212.1">
    <property type="nucleotide sequence ID" value="NZ_BJZT01000028.1"/>
</dbReference>
<dbReference type="PROSITE" id="PS51257">
    <property type="entry name" value="PROKAR_LIPOPROTEIN"/>
    <property type="match status" value="1"/>
</dbReference>
<dbReference type="Gene3D" id="2.40.420.20">
    <property type="match status" value="1"/>
</dbReference>
<dbReference type="GO" id="GO:0015562">
    <property type="term" value="F:efflux transmembrane transporter activity"/>
    <property type="evidence" value="ECO:0007669"/>
    <property type="project" value="TreeGrafter"/>
</dbReference>
<protein>
    <submittedName>
        <fullName evidence="3">Secretion protein HylD</fullName>
    </submittedName>
</protein>
<dbReference type="AlphaFoldDB" id="A0A512IR31"/>
<dbReference type="SUPFAM" id="SSF111369">
    <property type="entry name" value="HlyD-like secretion proteins"/>
    <property type="match status" value="1"/>
</dbReference>
<comment type="caution">
    <text evidence="3">The sequence shown here is derived from an EMBL/GenBank/DDBJ whole genome shotgun (WGS) entry which is preliminary data.</text>
</comment>
<organism evidence="3 4">
    <name type="scientific">Methylobacterium haplocladii</name>
    <dbReference type="NCBI Taxonomy" id="1176176"/>
    <lineage>
        <taxon>Bacteria</taxon>
        <taxon>Pseudomonadati</taxon>
        <taxon>Pseudomonadota</taxon>
        <taxon>Alphaproteobacteria</taxon>
        <taxon>Hyphomicrobiales</taxon>
        <taxon>Methylobacteriaceae</taxon>
        <taxon>Methylobacterium</taxon>
    </lineage>
</organism>
<dbReference type="EMBL" id="BJZT01000028">
    <property type="protein sequence ID" value="GEP00172.1"/>
    <property type="molecule type" value="Genomic_DNA"/>
</dbReference>
<evidence type="ECO:0000256" key="2">
    <source>
        <dbReference type="SAM" id="SignalP"/>
    </source>
</evidence>
<feature type="signal peptide" evidence="2">
    <location>
        <begin position="1"/>
        <end position="22"/>
    </location>
</feature>
<comment type="similarity">
    <text evidence="1">Belongs to the membrane fusion protein (MFP) (TC 8.A.1) family.</text>
</comment>
<dbReference type="Gene3D" id="2.40.30.170">
    <property type="match status" value="1"/>
</dbReference>
<proteinExistence type="inferred from homology"/>
<feature type="chain" id="PRO_5021842555" evidence="2">
    <location>
        <begin position="23"/>
        <end position="366"/>
    </location>
</feature>